<gene>
    <name evidence="1" type="ORF">PDE_02449</name>
</gene>
<organism evidence="1 2">
    <name type="scientific">Penicillium oxalicum (strain 114-2 / CGMCC 5302)</name>
    <name type="common">Penicillium decumbens</name>
    <dbReference type="NCBI Taxonomy" id="933388"/>
    <lineage>
        <taxon>Eukaryota</taxon>
        <taxon>Fungi</taxon>
        <taxon>Dikarya</taxon>
        <taxon>Ascomycota</taxon>
        <taxon>Pezizomycotina</taxon>
        <taxon>Eurotiomycetes</taxon>
        <taxon>Eurotiomycetidae</taxon>
        <taxon>Eurotiales</taxon>
        <taxon>Aspergillaceae</taxon>
        <taxon>Penicillium</taxon>
    </lineage>
</organism>
<reference evidence="1 2" key="1">
    <citation type="journal article" date="2013" name="PLoS ONE">
        <title>Genomic and secretomic analyses reveal unique features of the lignocellulolytic enzyme system of Penicillium decumbens.</title>
        <authorList>
            <person name="Liu G."/>
            <person name="Zhang L."/>
            <person name="Wei X."/>
            <person name="Zou G."/>
            <person name="Qin Y."/>
            <person name="Ma L."/>
            <person name="Li J."/>
            <person name="Zheng H."/>
            <person name="Wang S."/>
            <person name="Wang C."/>
            <person name="Xun L."/>
            <person name="Zhao G.-P."/>
            <person name="Zhou Z."/>
            <person name="Qu Y."/>
        </authorList>
    </citation>
    <scope>NUCLEOTIDE SEQUENCE [LARGE SCALE GENOMIC DNA]</scope>
    <source>
        <strain evidence="2">114-2 / CGMCC 5302</strain>
    </source>
</reference>
<sequence>MEIVRERASDNLRENHNQFVVCLRINPLLFQHTGIGEVGIKFKSRLWAEKGFVTNVRSRGPTNHHP</sequence>
<dbReference type="Proteomes" id="UP000019376">
    <property type="component" value="Unassembled WGS sequence"/>
</dbReference>
<dbReference type="HOGENOM" id="CLU_2831964_0_0_1"/>
<keyword evidence="2" id="KW-1185">Reference proteome</keyword>
<name>S7ZFR9_PENO1</name>
<evidence type="ECO:0000313" key="1">
    <source>
        <dbReference type="EMBL" id="EPS27506.1"/>
    </source>
</evidence>
<protein>
    <submittedName>
        <fullName evidence="1">Uncharacterized protein</fullName>
    </submittedName>
</protein>
<dbReference type="AlphaFoldDB" id="S7ZFR9"/>
<accession>S7ZFR9</accession>
<proteinExistence type="predicted"/>
<dbReference type="EMBL" id="KB644410">
    <property type="protein sequence ID" value="EPS27506.1"/>
    <property type="molecule type" value="Genomic_DNA"/>
</dbReference>
<evidence type="ECO:0000313" key="2">
    <source>
        <dbReference type="Proteomes" id="UP000019376"/>
    </source>
</evidence>